<evidence type="ECO:0000256" key="2">
    <source>
        <dbReference type="ARBA" id="ARBA00022980"/>
    </source>
</evidence>
<dbReference type="GO" id="GO:0003723">
    <property type="term" value="F:RNA binding"/>
    <property type="evidence" value="ECO:0007669"/>
    <property type="project" value="TreeGrafter"/>
</dbReference>
<accession>A0A1G2QY12</accession>
<comment type="similarity">
    <text evidence="1 4">Belongs to the universal ribosomal protein uS9 family.</text>
</comment>
<dbReference type="AlphaFoldDB" id="A0A1G2QY12"/>
<organism evidence="6 7">
    <name type="scientific">Candidatus Wildermuthbacteria bacterium RIFCSPHIGHO2_01_FULL_49_22b</name>
    <dbReference type="NCBI Taxonomy" id="1802448"/>
    <lineage>
        <taxon>Bacteria</taxon>
        <taxon>Candidatus Wildermuthiibacteriota</taxon>
    </lineage>
</organism>
<evidence type="ECO:0000256" key="4">
    <source>
        <dbReference type="RuleBase" id="RU003815"/>
    </source>
</evidence>
<dbReference type="PROSITE" id="PS00360">
    <property type="entry name" value="RIBOSOMAL_S9"/>
    <property type="match status" value="1"/>
</dbReference>
<keyword evidence="3 4" id="KW-0687">Ribonucleoprotein</keyword>
<gene>
    <name evidence="6" type="ORF">A2672_01490</name>
</gene>
<evidence type="ECO:0000256" key="1">
    <source>
        <dbReference type="ARBA" id="ARBA00005251"/>
    </source>
</evidence>
<dbReference type="Proteomes" id="UP000178065">
    <property type="component" value="Unassembled WGS sequence"/>
</dbReference>
<dbReference type="SUPFAM" id="SSF54211">
    <property type="entry name" value="Ribosomal protein S5 domain 2-like"/>
    <property type="match status" value="1"/>
</dbReference>
<dbReference type="GO" id="GO:0005737">
    <property type="term" value="C:cytoplasm"/>
    <property type="evidence" value="ECO:0007669"/>
    <property type="project" value="UniProtKB-ARBA"/>
</dbReference>
<evidence type="ECO:0000256" key="5">
    <source>
        <dbReference type="RuleBase" id="RU003816"/>
    </source>
</evidence>
<proteinExistence type="inferred from homology"/>
<dbReference type="GO" id="GO:0003735">
    <property type="term" value="F:structural constituent of ribosome"/>
    <property type="evidence" value="ECO:0007669"/>
    <property type="project" value="InterPro"/>
</dbReference>
<dbReference type="InterPro" id="IPR020568">
    <property type="entry name" value="Ribosomal_Su5_D2-typ_SF"/>
</dbReference>
<dbReference type="InterPro" id="IPR014721">
    <property type="entry name" value="Ribsml_uS5_D2-typ_fold_subgr"/>
</dbReference>
<dbReference type="GO" id="GO:0015935">
    <property type="term" value="C:small ribosomal subunit"/>
    <property type="evidence" value="ECO:0007669"/>
    <property type="project" value="TreeGrafter"/>
</dbReference>
<dbReference type="EMBL" id="MHTT01000027">
    <property type="protein sequence ID" value="OHA64882.1"/>
    <property type="molecule type" value="Genomic_DNA"/>
</dbReference>
<dbReference type="STRING" id="1802448.A2672_01490"/>
<dbReference type="NCBIfam" id="NF001099">
    <property type="entry name" value="PRK00132.1"/>
    <property type="match status" value="1"/>
</dbReference>
<dbReference type="Gene3D" id="3.30.230.10">
    <property type="match status" value="1"/>
</dbReference>
<dbReference type="InterPro" id="IPR023035">
    <property type="entry name" value="Ribosomal_uS9_bac/plastid"/>
</dbReference>
<comment type="caution">
    <text evidence="6">The sequence shown here is derived from an EMBL/GenBank/DDBJ whole genome shotgun (WGS) entry which is preliminary data.</text>
</comment>
<evidence type="ECO:0000313" key="7">
    <source>
        <dbReference type="Proteomes" id="UP000178065"/>
    </source>
</evidence>
<dbReference type="InterPro" id="IPR000754">
    <property type="entry name" value="Ribosomal_uS9"/>
</dbReference>
<dbReference type="Pfam" id="PF00380">
    <property type="entry name" value="Ribosomal_S9"/>
    <property type="match status" value="1"/>
</dbReference>
<sequence length="116" mass="13620">MARVRIKTGARTKFLVNQKPFEDYFQKAEDRIIAQEALEKAVQGKAFEVSVLVRGGGLRAQAEATRHALARALVEWDSSIREHMKALKFLTRDPRMRERKKFGLKRARRARQWRKR</sequence>
<dbReference type="PANTHER" id="PTHR21569">
    <property type="entry name" value="RIBOSOMAL PROTEIN S9"/>
    <property type="match status" value="1"/>
</dbReference>
<reference evidence="6 7" key="1">
    <citation type="journal article" date="2016" name="Nat. Commun.">
        <title>Thousands of microbial genomes shed light on interconnected biogeochemical processes in an aquifer system.</title>
        <authorList>
            <person name="Anantharaman K."/>
            <person name="Brown C.T."/>
            <person name="Hug L.A."/>
            <person name="Sharon I."/>
            <person name="Castelle C.J."/>
            <person name="Probst A.J."/>
            <person name="Thomas B.C."/>
            <person name="Singh A."/>
            <person name="Wilkins M.J."/>
            <person name="Karaoz U."/>
            <person name="Brodie E.L."/>
            <person name="Williams K.H."/>
            <person name="Hubbard S.S."/>
            <person name="Banfield J.F."/>
        </authorList>
    </citation>
    <scope>NUCLEOTIDE SEQUENCE [LARGE SCALE GENOMIC DNA]</scope>
</reference>
<evidence type="ECO:0000256" key="3">
    <source>
        <dbReference type="ARBA" id="ARBA00023274"/>
    </source>
</evidence>
<keyword evidence="2 4" id="KW-0689">Ribosomal protein</keyword>
<dbReference type="InterPro" id="IPR020574">
    <property type="entry name" value="Ribosomal_uS9_CS"/>
</dbReference>
<evidence type="ECO:0000313" key="6">
    <source>
        <dbReference type="EMBL" id="OHA64882.1"/>
    </source>
</evidence>
<protein>
    <recommendedName>
        <fullName evidence="5">30S ribosomal protein S9</fullName>
    </recommendedName>
</protein>
<name>A0A1G2QY12_9BACT</name>
<dbReference type="GO" id="GO:0006412">
    <property type="term" value="P:translation"/>
    <property type="evidence" value="ECO:0007669"/>
    <property type="project" value="InterPro"/>
</dbReference>
<dbReference type="PANTHER" id="PTHR21569:SF1">
    <property type="entry name" value="SMALL RIBOSOMAL SUBUNIT PROTEIN US9M"/>
    <property type="match status" value="1"/>
</dbReference>